<gene>
    <name evidence="6" type="ORF">QO002_004577</name>
</gene>
<keyword evidence="7" id="KW-1185">Reference proteome</keyword>
<sequence length="151" mass="16499">MSQQRADTTIISACHGAMISHPVRRVALLLVCTPYLLSGIHKLMDFDAGIAEMSRNGLLPAAPYAAATILLQLGCCAMILTGFCRWLGALVLAAFTLAASVIANAFWQTTPQMYETMRADFADHLALVGGLLLIAWYGLHKYKNRGEDDWK</sequence>
<evidence type="ECO:0000256" key="2">
    <source>
        <dbReference type="ARBA" id="ARBA00022692"/>
    </source>
</evidence>
<evidence type="ECO:0000313" key="7">
    <source>
        <dbReference type="Proteomes" id="UP001230207"/>
    </source>
</evidence>
<dbReference type="EMBL" id="JAUSVF010000002">
    <property type="protein sequence ID" value="MDQ0322371.1"/>
    <property type="molecule type" value="Genomic_DNA"/>
</dbReference>
<dbReference type="Pfam" id="PF07681">
    <property type="entry name" value="DoxX"/>
    <property type="match status" value="1"/>
</dbReference>
<dbReference type="InterPro" id="IPR032808">
    <property type="entry name" value="DoxX"/>
</dbReference>
<comment type="caution">
    <text evidence="6">The sequence shown here is derived from an EMBL/GenBank/DDBJ whole genome shotgun (WGS) entry which is preliminary data.</text>
</comment>
<keyword evidence="3 5" id="KW-1133">Transmembrane helix</keyword>
<dbReference type="RefSeq" id="WP_307233947.1">
    <property type="nucleotide sequence ID" value="NZ_JAUSVF010000002.1"/>
</dbReference>
<accession>A0ABU0BXK2</accession>
<organism evidence="6 7">
    <name type="scientific">Pararhizobium capsulatum DSM 1112</name>
    <dbReference type="NCBI Taxonomy" id="1121113"/>
    <lineage>
        <taxon>Bacteria</taxon>
        <taxon>Pseudomonadati</taxon>
        <taxon>Pseudomonadota</taxon>
        <taxon>Alphaproteobacteria</taxon>
        <taxon>Hyphomicrobiales</taxon>
        <taxon>Rhizobiaceae</taxon>
        <taxon>Rhizobium/Agrobacterium group</taxon>
        <taxon>Pararhizobium</taxon>
    </lineage>
</organism>
<feature type="transmembrane region" description="Helical" evidence="5">
    <location>
        <begin position="26"/>
        <end position="44"/>
    </location>
</feature>
<reference evidence="6 7" key="1">
    <citation type="submission" date="2023-07" db="EMBL/GenBank/DDBJ databases">
        <title>Genomic Encyclopedia of Type Strains, Phase IV (KMG-IV): sequencing the most valuable type-strain genomes for metagenomic binning, comparative biology and taxonomic classification.</title>
        <authorList>
            <person name="Goeker M."/>
        </authorList>
    </citation>
    <scope>NUCLEOTIDE SEQUENCE [LARGE SCALE GENOMIC DNA]</scope>
    <source>
        <strain evidence="6 7">DSM 1112</strain>
    </source>
</reference>
<protein>
    <submittedName>
        <fullName evidence="6">Membrane protein YphA (DoxX/SURF4 family)</fullName>
    </submittedName>
</protein>
<evidence type="ECO:0000256" key="1">
    <source>
        <dbReference type="ARBA" id="ARBA00004141"/>
    </source>
</evidence>
<name>A0ABU0BXK2_9HYPH</name>
<feature type="transmembrane region" description="Helical" evidence="5">
    <location>
        <begin position="90"/>
        <end position="109"/>
    </location>
</feature>
<feature type="transmembrane region" description="Helical" evidence="5">
    <location>
        <begin position="121"/>
        <end position="139"/>
    </location>
</feature>
<feature type="transmembrane region" description="Helical" evidence="5">
    <location>
        <begin position="64"/>
        <end position="83"/>
    </location>
</feature>
<proteinExistence type="predicted"/>
<evidence type="ECO:0000256" key="4">
    <source>
        <dbReference type="ARBA" id="ARBA00023136"/>
    </source>
</evidence>
<keyword evidence="4 5" id="KW-0472">Membrane</keyword>
<dbReference type="Proteomes" id="UP001230207">
    <property type="component" value="Unassembled WGS sequence"/>
</dbReference>
<evidence type="ECO:0000256" key="5">
    <source>
        <dbReference type="SAM" id="Phobius"/>
    </source>
</evidence>
<evidence type="ECO:0000256" key="3">
    <source>
        <dbReference type="ARBA" id="ARBA00022989"/>
    </source>
</evidence>
<evidence type="ECO:0000313" key="6">
    <source>
        <dbReference type="EMBL" id="MDQ0322371.1"/>
    </source>
</evidence>
<keyword evidence="2 5" id="KW-0812">Transmembrane</keyword>
<comment type="subcellular location">
    <subcellularLocation>
        <location evidence="1">Membrane</location>
        <topology evidence="1">Multi-pass membrane protein</topology>
    </subcellularLocation>
</comment>